<sequence length="68" mass="7965">MKEGWKNDFQSAMREVDHELVEEVIKGEQNSAEFFSYILSRWGRALNARDELTKRLAISPLIMLITDH</sequence>
<evidence type="ECO:0000313" key="1">
    <source>
        <dbReference type="Proteomes" id="UP000887564"/>
    </source>
</evidence>
<dbReference type="AlphaFoldDB" id="A0A914RZZ6"/>
<evidence type="ECO:0000313" key="2">
    <source>
        <dbReference type="WBParaSite" id="PEQ_0001208501-mRNA-1"/>
    </source>
</evidence>
<proteinExistence type="predicted"/>
<reference evidence="2" key="1">
    <citation type="submission" date="2022-11" db="UniProtKB">
        <authorList>
            <consortium name="WormBaseParasite"/>
        </authorList>
    </citation>
    <scope>IDENTIFICATION</scope>
</reference>
<keyword evidence="1" id="KW-1185">Reference proteome</keyword>
<protein>
    <submittedName>
        <fullName evidence="2">Uncharacterized protein</fullName>
    </submittedName>
</protein>
<name>A0A914RZZ6_PAREQ</name>
<organism evidence="1 2">
    <name type="scientific">Parascaris equorum</name>
    <name type="common">Equine roundworm</name>
    <dbReference type="NCBI Taxonomy" id="6256"/>
    <lineage>
        <taxon>Eukaryota</taxon>
        <taxon>Metazoa</taxon>
        <taxon>Ecdysozoa</taxon>
        <taxon>Nematoda</taxon>
        <taxon>Chromadorea</taxon>
        <taxon>Rhabditida</taxon>
        <taxon>Spirurina</taxon>
        <taxon>Ascaridomorpha</taxon>
        <taxon>Ascaridoidea</taxon>
        <taxon>Ascarididae</taxon>
        <taxon>Parascaris</taxon>
    </lineage>
</organism>
<dbReference type="WBParaSite" id="PEQ_0001208501-mRNA-1">
    <property type="protein sequence ID" value="PEQ_0001208501-mRNA-1"/>
    <property type="gene ID" value="PEQ_0001208501"/>
</dbReference>
<dbReference type="Proteomes" id="UP000887564">
    <property type="component" value="Unplaced"/>
</dbReference>
<accession>A0A914RZZ6</accession>